<organism evidence="3 4">
    <name type="scientific">Zea mays</name>
    <name type="common">Maize</name>
    <dbReference type="NCBI Taxonomy" id="4577"/>
    <lineage>
        <taxon>Eukaryota</taxon>
        <taxon>Viridiplantae</taxon>
        <taxon>Streptophyta</taxon>
        <taxon>Embryophyta</taxon>
        <taxon>Tracheophyta</taxon>
        <taxon>Spermatophyta</taxon>
        <taxon>Magnoliopsida</taxon>
        <taxon>Liliopsida</taxon>
        <taxon>Poales</taxon>
        <taxon>Poaceae</taxon>
        <taxon>PACMAD clade</taxon>
        <taxon>Panicoideae</taxon>
        <taxon>Andropogonodae</taxon>
        <taxon>Andropogoneae</taxon>
        <taxon>Tripsacinae</taxon>
        <taxon>Zea</taxon>
    </lineage>
</organism>
<evidence type="ECO:0000313" key="3">
    <source>
        <dbReference type="EMBL" id="PWZ36527.1"/>
    </source>
</evidence>
<proteinExistence type="predicted"/>
<dbReference type="AlphaFoldDB" id="A0A3L6FNS0"/>
<reference evidence="3 4" key="1">
    <citation type="journal article" date="2018" name="Nat. Genet.">
        <title>Extensive intraspecific gene order and gene structural variations between Mo17 and other maize genomes.</title>
        <authorList>
            <person name="Sun S."/>
            <person name="Zhou Y."/>
            <person name="Chen J."/>
            <person name="Shi J."/>
            <person name="Zhao H."/>
            <person name="Zhao H."/>
            <person name="Song W."/>
            <person name="Zhang M."/>
            <person name="Cui Y."/>
            <person name="Dong X."/>
            <person name="Liu H."/>
            <person name="Ma X."/>
            <person name="Jiao Y."/>
            <person name="Wang B."/>
            <person name="Wei X."/>
            <person name="Stein J.C."/>
            <person name="Glaubitz J.C."/>
            <person name="Lu F."/>
            <person name="Yu G."/>
            <person name="Liang C."/>
            <person name="Fengler K."/>
            <person name="Li B."/>
            <person name="Rafalski A."/>
            <person name="Schnable P.S."/>
            <person name="Ware D.H."/>
            <person name="Buckler E.S."/>
            <person name="Lai J."/>
        </authorList>
    </citation>
    <scope>NUCLEOTIDE SEQUENCE [LARGE SCALE GENOMIC DNA]</scope>
    <source>
        <strain evidence="4">cv. Missouri 17</strain>
        <tissue evidence="3">Seedling</tissue>
    </source>
</reference>
<evidence type="ECO:0000313" key="4">
    <source>
        <dbReference type="Proteomes" id="UP000251960"/>
    </source>
</evidence>
<gene>
    <name evidence="3" type="ORF">Zm00014a_004518</name>
</gene>
<keyword evidence="2" id="KW-0732">Signal</keyword>
<feature type="region of interest" description="Disordered" evidence="1">
    <location>
        <begin position="32"/>
        <end position="103"/>
    </location>
</feature>
<feature type="signal peptide" evidence="2">
    <location>
        <begin position="1"/>
        <end position="23"/>
    </location>
</feature>
<evidence type="ECO:0000256" key="1">
    <source>
        <dbReference type="SAM" id="MobiDB-lite"/>
    </source>
</evidence>
<dbReference type="EMBL" id="NCVQ01000003">
    <property type="protein sequence ID" value="PWZ36527.1"/>
    <property type="molecule type" value="Genomic_DNA"/>
</dbReference>
<comment type="caution">
    <text evidence="3">The sequence shown here is derived from an EMBL/GenBank/DDBJ whole genome shotgun (WGS) entry which is preliminary data.</text>
</comment>
<name>A0A3L6FNS0_MAIZE</name>
<feature type="compositionally biased region" description="Low complexity" evidence="1">
    <location>
        <begin position="66"/>
        <end position="80"/>
    </location>
</feature>
<sequence length="103" mass="10120">MSPGRAVLVICMFLLASSSHLQAARVAATTTSSNVLGVHGKKGPVSISASSSTTGSASPCLHEARLPAALSSPPAASEPADIVASSGGRGRALWSTPSDGVGH</sequence>
<feature type="compositionally biased region" description="Low complexity" evidence="1">
    <location>
        <begin position="46"/>
        <end position="58"/>
    </location>
</feature>
<protein>
    <submittedName>
        <fullName evidence="3">Uncharacterized protein</fullName>
    </submittedName>
</protein>
<evidence type="ECO:0000256" key="2">
    <source>
        <dbReference type="SAM" id="SignalP"/>
    </source>
</evidence>
<feature type="chain" id="PRO_5018238019" evidence="2">
    <location>
        <begin position="24"/>
        <end position="103"/>
    </location>
</feature>
<accession>A0A3L6FNS0</accession>
<dbReference type="Proteomes" id="UP000251960">
    <property type="component" value="Chromosome 2"/>
</dbReference>